<dbReference type="PROSITE" id="PS50011">
    <property type="entry name" value="PROTEIN_KINASE_DOM"/>
    <property type="match status" value="1"/>
</dbReference>
<reference evidence="4 5" key="1">
    <citation type="submission" date="2020-08" db="EMBL/GenBank/DDBJ databases">
        <title>Plant Genome Project.</title>
        <authorList>
            <person name="Zhang R.-G."/>
        </authorList>
    </citation>
    <scope>NUCLEOTIDE SEQUENCE [LARGE SCALE GENOMIC DNA]</scope>
    <source>
        <tissue evidence="4">Rhizome</tissue>
    </source>
</reference>
<name>A0A8J5HCS4_ZINOF</name>
<evidence type="ECO:0000313" key="4">
    <source>
        <dbReference type="EMBL" id="KAG6525321.1"/>
    </source>
</evidence>
<evidence type="ECO:0000313" key="5">
    <source>
        <dbReference type="Proteomes" id="UP000734854"/>
    </source>
</evidence>
<dbReference type="Proteomes" id="UP000734854">
    <property type="component" value="Unassembled WGS sequence"/>
</dbReference>
<dbReference type="Pfam" id="PF00069">
    <property type="entry name" value="Pkinase"/>
    <property type="match status" value="1"/>
</dbReference>
<dbReference type="AlphaFoldDB" id="A0A8J5HCS4"/>
<dbReference type="GO" id="GO:0005524">
    <property type="term" value="F:ATP binding"/>
    <property type="evidence" value="ECO:0007669"/>
    <property type="project" value="UniProtKB-KW"/>
</dbReference>
<dbReference type="GO" id="GO:0004672">
    <property type="term" value="F:protein kinase activity"/>
    <property type="evidence" value="ECO:0007669"/>
    <property type="project" value="InterPro"/>
</dbReference>
<evidence type="ECO:0000259" key="3">
    <source>
        <dbReference type="PROSITE" id="PS50011"/>
    </source>
</evidence>
<keyword evidence="5" id="KW-1185">Reference proteome</keyword>
<comment type="caution">
    <text evidence="4">The sequence shown here is derived from an EMBL/GenBank/DDBJ whole genome shotgun (WGS) entry which is preliminary data.</text>
</comment>
<gene>
    <name evidence="4" type="ORF">ZIOFF_015277</name>
</gene>
<dbReference type="PROSITE" id="PS00108">
    <property type="entry name" value="PROTEIN_KINASE_ST"/>
    <property type="match status" value="1"/>
</dbReference>
<protein>
    <recommendedName>
        <fullName evidence="3">Protein kinase domain-containing protein</fullName>
    </recommendedName>
</protein>
<evidence type="ECO:0000256" key="2">
    <source>
        <dbReference type="ARBA" id="ARBA00022840"/>
    </source>
</evidence>
<dbReference type="EMBL" id="JACMSC010000004">
    <property type="protein sequence ID" value="KAG6525321.1"/>
    <property type="molecule type" value="Genomic_DNA"/>
</dbReference>
<dbReference type="Gene3D" id="1.10.510.10">
    <property type="entry name" value="Transferase(Phosphotransferase) domain 1"/>
    <property type="match status" value="1"/>
</dbReference>
<feature type="domain" description="Protein kinase" evidence="3">
    <location>
        <begin position="1"/>
        <end position="128"/>
    </location>
</feature>
<dbReference type="InterPro" id="IPR011009">
    <property type="entry name" value="Kinase-like_dom_sf"/>
</dbReference>
<dbReference type="SUPFAM" id="SSF56112">
    <property type="entry name" value="Protein kinase-like (PK-like)"/>
    <property type="match status" value="1"/>
</dbReference>
<dbReference type="InterPro" id="IPR000719">
    <property type="entry name" value="Prot_kinase_dom"/>
</dbReference>
<keyword evidence="1" id="KW-0547">Nucleotide-binding</keyword>
<proteinExistence type="predicted"/>
<organism evidence="4 5">
    <name type="scientific">Zingiber officinale</name>
    <name type="common">Ginger</name>
    <name type="synonym">Amomum zingiber</name>
    <dbReference type="NCBI Taxonomy" id="94328"/>
    <lineage>
        <taxon>Eukaryota</taxon>
        <taxon>Viridiplantae</taxon>
        <taxon>Streptophyta</taxon>
        <taxon>Embryophyta</taxon>
        <taxon>Tracheophyta</taxon>
        <taxon>Spermatophyta</taxon>
        <taxon>Magnoliopsida</taxon>
        <taxon>Liliopsida</taxon>
        <taxon>Zingiberales</taxon>
        <taxon>Zingiberaceae</taxon>
        <taxon>Zingiber</taxon>
    </lineage>
</organism>
<dbReference type="PANTHER" id="PTHR46008">
    <property type="entry name" value="LEAF RUST 10 DISEASE-RESISTANCE LOCUS RECEPTOR-LIKE PROTEIN KINASE-LIKE 1.4"/>
    <property type="match status" value="1"/>
</dbReference>
<accession>A0A8J5HCS4</accession>
<dbReference type="PANTHER" id="PTHR46008:SF2">
    <property type="entry name" value="LEAF RUST 10 DISEASE-RESISTANCE LOCUS RECEPTOR-LIKE PROTEIN KINASE-LIKE 1.4"/>
    <property type="match status" value="1"/>
</dbReference>
<keyword evidence="2" id="KW-0067">ATP-binding</keyword>
<dbReference type="InterPro" id="IPR008271">
    <property type="entry name" value="Ser/Thr_kinase_AS"/>
</dbReference>
<evidence type="ECO:0000256" key="1">
    <source>
        <dbReference type="ARBA" id="ARBA00022741"/>
    </source>
</evidence>
<sequence>MRVDIETADALAYLHVIDPPIIHRDVKTTNILLDDAFRVKVADFGLSRLFPLDAMHVSTAPQGRRGYIHPEYYQCFHLTSKSDVYSFGVVLVELISSKPMIDLRREKSEVHLANMAIAKIQNHELVDP</sequence>